<organism evidence="2 3">
    <name type="scientific">Eumeta variegata</name>
    <name type="common">Bagworm moth</name>
    <name type="synonym">Eumeta japonica</name>
    <dbReference type="NCBI Taxonomy" id="151549"/>
    <lineage>
        <taxon>Eukaryota</taxon>
        <taxon>Metazoa</taxon>
        <taxon>Ecdysozoa</taxon>
        <taxon>Arthropoda</taxon>
        <taxon>Hexapoda</taxon>
        <taxon>Insecta</taxon>
        <taxon>Pterygota</taxon>
        <taxon>Neoptera</taxon>
        <taxon>Endopterygota</taxon>
        <taxon>Lepidoptera</taxon>
        <taxon>Glossata</taxon>
        <taxon>Ditrysia</taxon>
        <taxon>Tineoidea</taxon>
        <taxon>Psychidae</taxon>
        <taxon>Oiketicinae</taxon>
        <taxon>Eumeta</taxon>
    </lineage>
</organism>
<feature type="transmembrane region" description="Helical" evidence="1">
    <location>
        <begin position="166"/>
        <end position="183"/>
    </location>
</feature>
<protein>
    <submittedName>
        <fullName evidence="2">Uncharacterized protein</fullName>
    </submittedName>
</protein>
<keyword evidence="1" id="KW-1133">Transmembrane helix</keyword>
<name>A0A4C1U5L7_EUMVA</name>
<evidence type="ECO:0000256" key="1">
    <source>
        <dbReference type="SAM" id="Phobius"/>
    </source>
</evidence>
<evidence type="ECO:0000313" key="2">
    <source>
        <dbReference type="EMBL" id="GBP21558.1"/>
    </source>
</evidence>
<proteinExistence type="predicted"/>
<sequence length="186" mass="20667">MTTEKKEDKLIPFEEAINLTGFGLYNYLMTCLCGMNIVSFVFVAYNTSVLVPASACELETTGAQQGLLAAGPVVGTVFVYYTIDISNRMARSLVVGEKSPDPMYVFLSCYEGRLVKSGARLLDRRSSALLVLEHIIFVFGCESIVYSQDATRLKETLKIIKLARTFRSGVFVLELVLLTVIILEQR</sequence>
<keyword evidence="1" id="KW-0472">Membrane</keyword>
<feature type="transmembrane region" description="Helical" evidence="1">
    <location>
        <begin position="65"/>
        <end position="83"/>
    </location>
</feature>
<accession>A0A4C1U5L7</accession>
<dbReference type="EMBL" id="BGZK01000130">
    <property type="protein sequence ID" value="GBP21558.1"/>
    <property type="molecule type" value="Genomic_DNA"/>
</dbReference>
<dbReference type="AlphaFoldDB" id="A0A4C1U5L7"/>
<dbReference type="OrthoDB" id="433512at2759"/>
<keyword evidence="1" id="KW-0812">Transmembrane</keyword>
<keyword evidence="3" id="KW-1185">Reference proteome</keyword>
<gene>
    <name evidence="2" type="ORF">EVAR_9741_1</name>
</gene>
<evidence type="ECO:0000313" key="3">
    <source>
        <dbReference type="Proteomes" id="UP000299102"/>
    </source>
</evidence>
<reference evidence="2 3" key="1">
    <citation type="journal article" date="2019" name="Commun. Biol.">
        <title>The bagworm genome reveals a unique fibroin gene that provides high tensile strength.</title>
        <authorList>
            <person name="Kono N."/>
            <person name="Nakamura H."/>
            <person name="Ohtoshi R."/>
            <person name="Tomita M."/>
            <person name="Numata K."/>
            <person name="Arakawa K."/>
        </authorList>
    </citation>
    <scope>NUCLEOTIDE SEQUENCE [LARGE SCALE GENOMIC DNA]</scope>
</reference>
<feature type="transmembrane region" description="Helical" evidence="1">
    <location>
        <begin position="24"/>
        <end position="45"/>
    </location>
</feature>
<comment type="caution">
    <text evidence="2">The sequence shown here is derived from an EMBL/GenBank/DDBJ whole genome shotgun (WGS) entry which is preliminary data.</text>
</comment>
<dbReference type="Proteomes" id="UP000299102">
    <property type="component" value="Unassembled WGS sequence"/>
</dbReference>